<proteinExistence type="predicted"/>
<evidence type="ECO:0000259" key="2">
    <source>
        <dbReference type="Pfam" id="PF04205"/>
    </source>
</evidence>
<dbReference type="InterPro" id="IPR007329">
    <property type="entry name" value="FMN-bd"/>
</dbReference>
<dbReference type="Proteomes" id="UP000184050">
    <property type="component" value="Unassembled WGS sequence"/>
</dbReference>
<dbReference type="STRING" id="1168035.SAMN05444280_12918"/>
<name>A0A1M6M014_9BACT</name>
<keyword evidence="4" id="KW-1185">Reference proteome</keyword>
<dbReference type="GO" id="GO:0016020">
    <property type="term" value="C:membrane"/>
    <property type="evidence" value="ECO:0007669"/>
    <property type="project" value="InterPro"/>
</dbReference>
<dbReference type="AlphaFoldDB" id="A0A1M6M014"/>
<organism evidence="3 4">
    <name type="scientific">Tangfeifania diversioriginum</name>
    <dbReference type="NCBI Taxonomy" id="1168035"/>
    <lineage>
        <taxon>Bacteria</taxon>
        <taxon>Pseudomonadati</taxon>
        <taxon>Bacteroidota</taxon>
        <taxon>Bacteroidia</taxon>
        <taxon>Marinilabiliales</taxon>
        <taxon>Prolixibacteraceae</taxon>
        <taxon>Tangfeifania</taxon>
    </lineage>
</organism>
<dbReference type="GO" id="GO:0010181">
    <property type="term" value="F:FMN binding"/>
    <property type="evidence" value="ECO:0007669"/>
    <property type="project" value="InterPro"/>
</dbReference>
<feature type="domain" description="FMN-binding" evidence="2">
    <location>
        <begin position="106"/>
        <end position="171"/>
    </location>
</feature>
<reference evidence="3 4" key="1">
    <citation type="submission" date="2016-11" db="EMBL/GenBank/DDBJ databases">
        <authorList>
            <person name="Jaros S."/>
            <person name="Januszkiewicz K."/>
            <person name="Wedrychowicz H."/>
        </authorList>
    </citation>
    <scope>NUCLEOTIDE SEQUENCE [LARGE SCALE GENOMIC DNA]</scope>
    <source>
        <strain evidence="3 4">DSM 27063</strain>
    </source>
</reference>
<protein>
    <submittedName>
        <fullName evidence="3">FMN-binding domain-containing protein</fullName>
    </submittedName>
</protein>
<evidence type="ECO:0000256" key="1">
    <source>
        <dbReference type="SAM" id="SignalP"/>
    </source>
</evidence>
<evidence type="ECO:0000313" key="4">
    <source>
        <dbReference type="Proteomes" id="UP000184050"/>
    </source>
</evidence>
<dbReference type="Pfam" id="PF04205">
    <property type="entry name" value="FMN_bind"/>
    <property type="match status" value="1"/>
</dbReference>
<dbReference type="OrthoDB" id="9778782at2"/>
<keyword evidence="1" id="KW-0732">Signal</keyword>
<evidence type="ECO:0000313" key="3">
    <source>
        <dbReference type="EMBL" id="SHJ76735.1"/>
    </source>
</evidence>
<dbReference type="RefSeq" id="WP_073172014.1">
    <property type="nucleotide sequence ID" value="NZ_FQZE01000029.1"/>
</dbReference>
<accession>A0A1M6M014</accession>
<dbReference type="EMBL" id="FQZE01000029">
    <property type="protein sequence ID" value="SHJ76735.1"/>
    <property type="molecule type" value="Genomic_DNA"/>
</dbReference>
<gene>
    <name evidence="3" type="ORF">SAMN05444280_12918</name>
</gene>
<sequence>MKKLFLFSFLFTALASFGNGIPDDLPRQVSRELKKQFGKNEVVLAEENNAALPDKTGQFFRILSDSDSTTEGYLHYGRVKTCRAGGCALPGGNDSGTDSEYFDYLIVFGTDASVQAVKIYNYQASYGHEIAARGWLKQFRDFTTDDTLDVGKNIDGISGATVSVHAITDDVQWKTQLLKEMILSER</sequence>
<feature type="signal peptide" evidence="1">
    <location>
        <begin position="1"/>
        <end position="18"/>
    </location>
</feature>
<feature type="chain" id="PRO_5013110584" evidence="1">
    <location>
        <begin position="19"/>
        <end position="186"/>
    </location>
</feature>